<dbReference type="EMBL" id="WNKQ01000015">
    <property type="protein sequence ID" value="KAF5846610.1"/>
    <property type="molecule type" value="Genomic_DNA"/>
</dbReference>
<organism evidence="7 8">
    <name type="scientific">Cochliobolus sativus</name>
    <name type="common">Common root rot and spot blotch fungus</name>
    <name type="synonym">Bipolaris sorokiniana</name>
    <dbReference type="NCBI Taxonomy" id="45130"/>
    <lineage>
        <taxon>Eukaryota</taxon>
        <taxon>Fungi</taxon>
        <taxon>Dikarya</taxon>
        <taxon>Ascomycota</taxon>
        <taxon>Pezizomycotina</taxon>
        <taxon>Dothideomycetes</taxon>
        <taxon>Pleosporomycetidae</taxon>
        <taxon>Pleosporales</taxon>
        <taxon>Pleosporineae</taxon>
        <taxon>Pleosporaceae</taxon>
        <taxon>Bipolaris</taxon>
    </lineage>
</organism>
<evidence type="ECO:0000256" key="5">
    <source>
        <dbReference type="SAM" id="MobiDB-lite"/>
    </source>
</evidence>
<dbReference type="GO" id="GO:0006886">
    <property type="term" value="P:intracellular protein transport"/>
    <property type="evidence" value="ECO:0007669"/>
    <property type="project" value="UniProtKB-UniRule"/>
</dbReference>
<dbReference type="InterPro" id="IPR032914">
    <property type="entry name" value="Vam6/VPS39/TRAP1"/>
</dbReference>
<evidence type="ECO:0000313" key="8">
    <source>
        <dbReference type="Proteomes" id="UP000624244"/>
    </source>
</evidence>
<feature type="region of interest" description="Disordered" evidence="5">
    <location>
        <begin position="495"/>
        <end position="527"/>
    </location>
</feature>
<feature type="compositionally biased region" description="Basic and acidic residues" evidence="5">
    <location>
        <begin position="558"/>
        <end position="575"/>
    </location>
</feature>
<dbReference type="PROSITE" id="PS50219">
    <property type="entry name" value="CNH"/>
    <property type="match status" value="1"/>
</dbReference>
<dbReference type="Pfam" id="PF10367">
    <property type="entry name" value="zf-Vps39_C"/>
    <property type="match status" value="1"/>
</dbReference>
<feature type="region of interest" description="Disordered" evidence="5">
    <location>
        <begin position="97"/>
        <end position="120"/>
    </location>
</feature>
<comment type="caution">
    <text evidence="7">The sequence shown here is derived from an EMBL/GenBank/DDBJ whole genome shotgun (WGS) entry which is preliminary data.</text>
</comment>
<dbReference type="AlphaFoldDB" id="A0A8H5ZC64"/>
<evidence type="ECO:0000259" key="6">
    <source>
        <dbReference type="PROSITE" id="PS50219"/>
    </source>
</evidence>
<keyword evidence="2" id="KW-0472">Membrane</keyword>
<dbReference type="InterPro" id="IPR019452">
    <property type="entry name" value="VPS39/TGF_beta_rcpt-assoc_1"/>
</dbReference>
<feature type="repeat" description="CHCR" evidence="4">
    <location>
        <begin position="782"/>
        <end position="948"/>
    </location>
</feature>
<dbReference type="InterPro" id="IPR019453">
    <property type="entry name" value="VPS39/TGFA1_Znf"/>
</dbReference>
<dbReference type="Pfam" id="PF00780">
    <property type="entry name" value="CNH"/>
    <property type="match status" value="1"/>
</dbReference>
<dbReference type="SUPFAM" id="SSF48452">
    <property type="entry name" value="TPR-like"/>
    <property type="match status" value="1"/>
</dbReference>
<dbReference type="InterPro" id="IPR036322">
    <property type="entry name" value="WD40_repeat_dom_sf"/>
</dbReference>
<evidence type="ECO:0000256" key="2">
    <source>
        <dbReference type="ARBA" id="ARBA00023136"/>
    </source>
</evidence>
<dbReference type="GO" id="GO:0000329">
    <property type="term" value="C:fungal-type vacuole membrane"/>
    <property type="evidence" value="ECO:0007669"/>
    <property type="project" value="TreeGrafter"/>
</dbReference>
<dbReference type="Pfam" id="PF10366">
    <property type="entry name" value="Vps39_1"/>
    <property type="match status" value="1"/>
</dbReference>
<dbReference type="Proteomes" id="UP000624244">
    <property type="component" value="Unassembled WGS sequence"/>
</dbReference>
<comment type="subcellular location">
    <subcellularLocation>
        <location evidence="1">Endomembrane system</location>
        <topology evidence="1">Peripheral membrane protein</topology>
    </subcellularLocation>
</comment>
<name>A0A8H5ZC64_COCSA</name>
<feature type="region of interest" description="Disordered" evidence="5">
    <location>
        <begin position="558"/>
        <end position="586"/>
    </location>
</feature>
<dbReference type="GO" id="GO:0034058">
    <property type="term" value="P:endosomal vesicle fusion"/>
    <property type="evidence" value="ECO:0007669"/>
    <property type="project" value="TreeGrafter"/>
</dbReference>
<feature type="region of interest" description="Disordered" evidence="5">
    <location>
        <begin position="1"/>
        <end position="32"/>
    </location>
</feature>
<feature type="compositionally biased region" description="Polar residues" evidence="5">
    <location>
        <begin position="21"/>
        <end position="32"/>
    </location>
</feature>
<dbReference type="InterPro" id="IPR000547">
    <property type="entry name" value="Clathrin_H-chain/VPS_repeat"/>
</dbReference>
<evidence type="ECO:0000313" key="7">
    <source>
        <dbReference type="EMBL" id="KAF5846610.1"/>
    </source>
</evidence>
<dbReference type="GO" id="GO:0006914">
    <property type="term" value="P:autophagy"/>
    <property type="evidence" value="ECO:0007669"/>
    <property type="project" value="TreeGrafter"/>
</dbReference>
<dbReference type="PANTHER" id="PTHR12894:SF49">
    <property type="entry name" value="VAM6_VPS39-LIKE PROTEIN"/>
    <property type="match status" value="1"/>
</dbReference>
<dbReference type="InterPro" id="IPR011990">
    <property type="entry name" value="TPR-like_helical_dom_sf"/>
</dbReference>
<dbReference type="InterPro" id="IPR001180">
    <property type="entry name" value="CNH_dom"/>
</dbReference>
<gene>
    <name evidence="7" type="ORF">GGP41_004657</name>
</gene>
<evidence type="ECO:0000256" key="4">
    <source>
        <dbReference type="PROSITE-ProRule" id="PRU01006"/>
    </source>
</evidence>
<feature type="domain" description="CNH" evidence="6">
    <location>
        <begin position="61"/>
        <end position="387"/>
    </location>
</feature>
<feature type="compositionally biased region" description="Low complexity" evidence="5">
    <location>
        <begin position="100"/>
        <end position="109"/>
    </location>
</feature>
<protein>
    <recommendedName>
        <fullName evidence="6">CNH domain-containing protein</fullName>
    </recommendedName>
</protein>
<evidence type="ECO:0000256" key="3">
    <source>
        <dbReference type="ARBA" id="ARBA00038201"/>
    </source>
</evidence>
<sequence>MTMDRPAQTHAGTAHEALGARNSSRIAATTSGPNESALGVIATMLSAFTARPIVELKQRDKSKIESILAYGDRVLVGLNTGSLRIYRVNDQIEDVEAERQQNGDQNGQPQQPPTPKPKPADLLREEEKFSRRPIQQLAIIKEANILISLSDNYVSIHDIQTYALQERLEKTRGATTFAAASNIVKDPSTGIPSIVSHLAVAVKRKIILWTWQDMELTGDAVEISLIASVKSLTWATGTKIVAGMDPGFVMVDIETQEVQDIIKPGALAENGSQGGARFGAVSSSGMGYMGMGSWVPKPLATRLGEGEMLLAKDVNSLFIDTDGNALDKRQVPWQTAPETIAYSYPYMLTLQPPSKGSLEIRNPDTLNLLQLIPLPNANFLHVPQPNISLAHAGKGFLVASDRCIWRMGAQSYETQIDELVANGRYDEALSLLNMLEDTLLLDKEERIREIQILKAQALFDLKKYREAMELFIDAKAPPERVIALYPRSIAGNLAPEESVKGDGSVTEEEETNGEKPTEESEETTTPAAATIGRSMMGRFGVGGHKKVDSDTASIRAGAVKDEAAAEKGSIKRRTTDPAQPDKAVSEKEFKDSVRALQSFLTQCRVQIKRYIDTEGNLKEPLPTPSGSQLEAEKPPFHIFIEETSLQGPVDWKAKLLEVAQLVDTTLFRAYMIANPSVAGSLFRLPNFCEPDVVQEKLYETGRYADLIDFLHGKKLHRQALELLEKFGKNEADEEVSSALQGPQRTVGYLQALPPELIDLILEYAEWPLRVNPELGMEVFLADTENAETLPRDRVLDFLQKIDLKLAVRYLEHIIEELNDLNVDFHQRLVDLLLERLKSGDFANEEEKEDWKERLQTFLKKGNAQYNRYRVFQQLPANDADYYEARAIVLSKMGSHKQALAIYVFQLKDYKKAEEYCNQVYTAPPSSLPPNRSPQIGSPQIGSNIQGTIEDTELSIYHVLLSLYLSPPPPHQPNWPPALELVSKHGARLPAATTLDLIPPSLPVKDLESYFFGRIRNANSLLNEERIVSRLRGVEKVAVEAAMLLGNDNKTDQYGRKVPGGLNRRVVIDEDRHCAVCHKRFGGSAIRVFPDNSVVHSGCMRGSVGKRTTGAAGWR</sequence>
<dbReference type="SUPFAM" id="SSF50978">
    <property type="entry name" value="WD40 repeat-like"/>
    <property type="match status" value="1"/>
</dbReference>
<dbReference type="PROSITE" id="PS50236">
    <property type="entry name" value="CHCR"/>
    <property type="match status" value="1"/>
</dbReference>
<accession>A0A8H5ZC64</accession>
<evidence type="ECO:0000256" key="1">
    <source>
        <dbReference type="ARBA" id="ARBA00004184"/>
    </source>
</evidence>
<proteinExistence type="inferred from homology"/>
<dbReference type="PANTHER" id="PTHR12894">
    <property type="entry name" value="CNH DOMAIN CONTAINING"/>
    <property type="match status" value="1"/>
</dbReference>
<comment type="similarity">
    <text evidence="3">Belongs to the VAM6/VPS39 family.</text>
</comment>
<reference evidence="7" key="1">
    <citation type="submission" date="2019-11" db="EMBL/GenBank/DDBJ databases">
        <title>Bipolaris sorokiniana Genome sequencing.</title>
        <authorList>
            <person name="Wang H."/>
        </authorList>
    </citation>
    <scope>NUCLEOTIDE SEQUENCE</scope>
</reference>
<dbReference type="GO" id="GO:0012505">
    <property type="term" value="C:endomembrane system"/>
    <property type="evidence" value="ECO:0007669"/>
    <property type="project" value="UniProtKB-SubCell"/>
</dbReference>